<gene>
    <name evidence="6" type="ORF">SPPYR_0551</name>
</gene>
<keyword evidence="3" id="KW-0862">Zinc</keyword>
<feature type="domain" description="SMP-30/Gluconolactonase/LRE-like region" evidence="5">
    <location>
        <begin position="13"/>
        <end position="256"/>
    </location>
</feature>
<feature type="binding site" evidence="3">
    <location>
        <position position="15"/>
    </location>
    <ligand>
        <name>a divalent metal cation</name>
        <dbReference type="ChEBI" id="CHEBI:60240"/>
    </ligand>
</feature>
<sequence length="319" mass="33470">MIIRAVSPVGAKLGEGALWDPDREILWWVDIKAPALHAHHVASGANHRHPLPFRLTALGLTRGGKLIASGDPGFVRLSIADDLSISACDVLATVDEPVGNRFNDGQVDGEGRFWAGTMDDAEAAARGSLYRLDPDGSVARVRGGIMVPNGPAFLADGTMLVTDSAAQRITAVTLDAGGNPVAERPFAAFAPEQGYPDGMAVDADDHVWIAFWDGWCLRRLSPEGEIVREIPLPVQRPTCPAFGGRDLDRLYVTSATVGLTPEALARQPLAGALLCLTGVTTGRSPARFAGQDASEGTIPGGSTAAGPSPETTGFDPHRA</sequence>
<dbReference type="GO" id="GO:0005509">
    <property type="term" value="F:calcium ion binding"/>
    <property type="evidence" value="ECO:0007669"/>
    <property type="project" value="TreeGrafter"/>
</dbReference>
<organism evidence="6">
    <name type="scientific">uncultured Sphingopyxis sp</name>
    <dbReference type="NCBI Taxonomy" id="310581"/>
    <lineage>
        <taxon>Bacteria</taxon>
        <taxon>Pseudomonadati</taxon>
        <taxon>Pseudomonadota</taxon>
        <taxon>Alphaproteobacteria</taxon>
        <taxon>Sphingomonadales</taxon>
        <taxon>Sphingomonadaceae</taxon>
        <taxon>Sphingopyxis</taxon>
        <taxon>environmental samples</taxon>
    </lineage>
</organism>
<evidence type="ECO:0000256" key="1">
    <source>
        <dbReference type="ARBA" id="ARBA00008853"/>
    </source>
</evidence>
<dbReference type="Gene3D" id="2.120.10.30">
    <property type="entry name" value="TolB, C-terminal domain"/>
    <property type="match status" value="1"/>
</dbReference>
<dbReference type="Pfam" id="PF08450">
    <property type="entry name" value="SGL"/>
    <property type="match status" value="1"/>
</dbReference>
<evidence type="ECO:0000256" key="2">
    <source>
        <dbReference type="PIRSR" id="PIRSR605511-1"/>
    </source>
</evidence>
<evidence type="ECO:0000313" key="6">
    <source>
        <dbReference type="EMBL" id="SBV31671.1"/>
    </source>
</evidence>
<dbReference type="PANTHER" id="PTHR10907">
    <property type="entry name" value="REGUCALCIN"/>
    <property type="match status" value="1"/>
</dbReference>
<feature type="binding site" evidence="3">
    <location>
        <position position="103"/>
    </location>
    <ligand>
        <name>substrate</name>
    </ligand>
</feature>
<dbReference type="SUPFAM" id="SSF63829">
    <property type="entry name" value="Calcium-dependent phosphotriesterase"/>
    <property type="match status" value="1"/>
</dbReference>
<comment type="similarity">
    <text evidence="1">Belongs to the SMP-30/CGR1 family.</text>
</comment>
<dbReference type="PANTHER" id="PTHR10907:SF47">
    <property type="entry name" value="REGUCALCIN"/>
    <property type="match status" value="1"/>
</dbReference>
<dbReference type="RefSeq" id="WP_295323435.1">
    <property type="nucleotide sequence ID" value="NZ_LT598653.1"/>
</dbReference>
<keyword evidence="3" id="KW-0479">Metal-binding</keyword>
<reference evidence="6" key="1">
    <citation type="submission" date="2016-03" db="EMBL/GenBank/DDBJ databases">
        <authorList>
            <person name="Ploux O."/>
        </authorList>
    </citation>
    <scope>NUCLEOTIDE SEQUENCE</scope>
    <source>
        <strain evidence="6">UC10</strain>
    </source>
</reference>
<feature type="binding site" evidence="3">
    <location>
        <position position="101"/>
    </location>
    <ligand>
        <name>substrate</name>
    </ligand>
</feature>
<dbReference type="AlphaFoldDB" id="A0A1Y5PNY2"/>
<dbReference type="GO" id="GO:0004341">
    <property type="term" value="F:gluconolactonase activity"/>
    <property type="evidence" value="ECO:0007669"/>
    <property type="project" value="UniProtKB-EC"/>
</dbReference>
<name>A0A1Y5PNY2_9SPHN</name>
<proteinExistence type="inferred from homology"/>
<dbReference type="InterPro" id="IPR011042">
    <property type="entry name" value="6-blade_b-propeller_TolB-like"/>
</dbReference>
<accession>A0A1Y5PNY2</accession>
<feature type="region of interest" description="Disordered" evidence="4">
    <location>
        <begin position="286"/>
        <end position="319"/>
    </location>
</feature>
<evidence type="ECO:0000259" key="5">
    <source>
        <dbReference type="Pfam" id="PF08450"/>
    </source>
</evidence>
<dbReference type="InterPro" id="IPR005511">
    <property type="entry name" value="SMP-30"/>
</dbReference>
<dbReference type="InterPro" id="IPR013658">
    <property type="entry name" value="SGL"/>
</dbReference>
<comment type="cofactor">
    <cofactor evidence="3">
        <name>Zn(2+)</name>
        <dbReference type="ChEBI" id="CHEBI:29105"/>
    </cofactor>
    <text evidence="3">Binds 1 divalent metal cation per subunit.</text>
</comment>
<keyword evidence="6" id="KW-0378">Hydrolase</keyword>
<protein>
    <submittedName>
        <fullName evidence="6">Gluconolactonase</fullName>
        <ecNumber evidence="6">3.1.1.17</ecNumber>
    </submittedName>
</protein>
<dbReference type="EMBL" id="LT598653">
    <property type="protein sequence ID" value="SBV31671.1"/>
    <property type="molecule type" value="Genomic_DNA"/>
</dbReference>
<feature type="binding site" evidence="3">
    <location>
        <position position="197"/>
    </location>
    <ligand>
        <name>a divalent metal cation</name>
        <dbReference type="ChEBI" id="CHEBI:60240"/>
    </ligand>
</feature>
<dbReference type="KEGG" id="sphu:SPPYR_0551"/>
<evidence type="ECO:0000256" key="3">
    <source>
        <dbReference type="PIRSR" id="PIRSR605511-2"/>
    </source>
</evidence>
<evidence type="ECO:0000256" key="4">
    <source>
        <dbReference type="SAM" id="MobiDB-lite"/>
    </source>
</evidence>
<dbReference type="GO" id="GO:0019853">
    <property type="term" value="P:L-ascorbic acid biosynthetic process"/>
    <property type="evidence" value="ECO:0007669"/>
    <property type="project" value="TreeGrafter"/>
</dbReference>
<feature type="binding site" evidence="3">
    <location>
        <position position="149"/>
    </location>
    <ligand>
        <name>a divalent metal cation</name>
        <dbReference type="ChEBI" id="CHEBI:60240"/>
    </ligand>
</feature>
<feature type="active site" description="Proton donor/acceptor" evidence="2">
    <location>
        <position position="197"/>
    </location>
</feature>
<dbReference type="EC" id="3.1.1.17" evidence="6"/>
<dbReference type="PRINTS" id="PR01790">
    <property type="entry name" value="SMP30FAMILY"/>
</dbReference>